<evidence type="ECO:0000313" key="3">
    <source>
        <dbReference type="EMBL" id="XDQ45552.1"/>
    </source>
</evidence>
<dbReference type="EMBL" id="CP163441">
    <property type="protein sequence ID" value="XDQ45552.1"/>
    <property type="molecule type" value="Genomic_DNA"/>
</dbReference>
<proteinExistence type="predicted"/>
<dbReference type="AlphaFoldDB" id="A0AB39QPN7"/>
<gene>
    <name evidence="3" type="ORF">AB5J52_26710</name>
</gene>
<sequence length="289" mass="29549">MQRKAYVTGIAALLAALLAGCTSGSSGGEDTTDKNADTGTSAVAAQPGKYRTLPEACGAVSHDTLDSLLPGIAQITDEQQREKAYAGDATLTYDTDRKVGCHWKVESADATDRLSVDFERVVSYDNAVSDDSEAQTIYTQLETAADIPESAPPSPAETESPSESASNSPSASTPTSASGSASATGSADPSSSASSTASAASASSSATPAGVQPRTLSDLGDEAYLDDQLSGSGSTAEQRTVTVVFRTSNVVVTIVYEEQPMATGTVPDSKEMQDRAQNLAGQLAEALNS</sequence>
<feature type="region of interest" description="Disordered" evidence="1">
    <location>
        <begin position="25"/>
        <end position="45"/>
    </location>
</feature>
<feature type="chain" id="PRO_5044350133" evidence="2">
    <location>
        <begin position="28"/>
        <end position="289"/>
    </location>
</feature>
<protein>
    <submittedName>
        <fullName evidence="3">DUF3558 domain-containing protein</fullName>
    </submittedName>
</protein>
<organism evidence="3">
    <name type="scientific">Streptomyces sp. R39</name>
    <dbReference type="NCBI Taxonomy" id="3238631"/>
    <lineage>
        <taxon>Bacteria</taxon>
        <taxon>Bacillati</taxon>
        <taxon>Actinomycetota</taxon>
        <taxon>Actinomycetes</taxon>
        <taxon>Kitasatosporales</taxon>
        <taxon>Streptomycetaceae</taxon>
        <taxon>Streptomyces</taxon>
    </lineage>
</organism>
<dbReference type="RefSeq" id="WP_369224365.1">
    <property type="nucleotide sequence ID" value="NZ_CP163441.1"/>
</dbReference>
<accession>A0AB39QPN7</accession>
<dbReference type="PROSITE" id="PS51257">
    <property type="entry name" value="PROKAR_LIPOPROTEIN"/>
    <property type="match status" value="1"/>
</dbReference>
<evidence type="ECO:0000256" key="1">
    <source>
        <dbReference type="SAM" id="MobiDB-lite"/>
    </source>
</evidence>
<feature type="region of interest" description="Disordered" evidence="1">
    <location>
        <begin position="144"/>
        <end position="216"/>
    </location>
</feature>
<reference evidence="3" key="1">
    <citation type="submission" date="2024-07" db="EMBL/GenBank/DDBJ databases">
        <authorList>
            <person name="Yu S.T."/>
        </authorList>
    </citation>
    <scope>NUCLEOTIDE SEQUENCE</scope>
    <source>
        <strain evidence="3">R39</strain>
    </source>
</reference>
<evidence type="ECO:0000256" key="2">
    <source>
        <dbReference type="SAM" id="SignalP"/>
    </source>
</evidence>
<feature type="signal peptide" evidence="2">
    <location>
        <begin position="1"/>
        <end position="27"/>
    </location>
</feature>
<keyword evidence="2" id="KW-0732">Signal</keyword>
<name>A0AB39QPN7_9ACTN</name>
<feature type="compositionally biased region" description="Low complexity" evidence="1">
    <location>
        <begin position="156"/>
        <end position="209"/>
    </location>
</feature>